<dbReference type="Ensembl" id="ENSPPAT00000048814.1">
    <property type="protein sequence ID" value="ENSPPAP00000025983.1"/>
    <property type="gene ID" value="ENSPPAG00000036109.1"/>
</dbReference>
<dbReference type="GO" id="GO:0000981">
    <property type="term" value="F:DNA-binding transcription factor activity, RNA polymerase II-specific"/>
    <property type="evidence" value="ECO:0007669"/>
    <property type="project" value="InterPro"/>
</dbReference>
<dbReference type="InterPro" id="IPR050255">
    <property type="entry name" value="POU_domain_TF"/>
</dbReference>
<evidence type="ECO:0000256" key="11">
    <source>
        <dbReference type="PROSITE-ProRule" id="PRU00108"/>
    </source>
</evidence>
<evidence type="ECO:0000313" key="17">
    <source>
        <dbReference type="Ensembl" id="ENSPPAP00000025983.1"/>
    </source>
</evidence>
<evidence type="ECO:0000256" key="8">
    <source>
        <dbReference type="ARBA" id="ARBA00023155"/>
    </source>
</evidence>
<dbReference type="InterPro" id="IPR010982">
    <property type="entry name" value="Lambda_DNA-bd_dom_sf"/>
</dbReference>
<dbReference type="EMBL" id="AJFE02058068">
    <property type="status" value="NOT_ANNOTATED_CDS"/>
    <property type="molecule type" value="Genomic_DNA"/>
</dbReference>
<evidence type="ECO:0000256" key="9">
    <source>
        <dbReference type="ARBA" id="ARBA00023163"/>
    </source>
</evidence>
<dbReference type="GO" id="GO:0005737">
    <property type="term" value="C:cytoplasm"/>
    <property type="evidence" value="ECO:0007669"/>
    <property type="project" value="UniProtKB-SubCell"/>
</dbReference>
<dbReference type="PROSITE" id="PS50071">
    <property type="entry name" value="HOMEOBOX_2"/>
    <property type="match status" value="1"/>
</dbReference>
<evidence type="ECO:0000256" key="2">
    <source>
        <dbReference type="ARBA" id="ARBA00004496"/>
    </source>
</evidence>
<proteinExistence type="inferred from homology"/>
<reference evidence="17 18" key="1">
    <citation type="journal article" date="2012" name="Nature">
        <title>The bonobo genome compared with the chimpanzee and human genomes.</title>
        <authorList>
            <person name="Prufer K."/>
            <person name="Munch K."/>
            <person name="Hellmann I."/>
            <person name="Akagi K."/>
            <person name="Miller J.R."/>
            <person name="Walenz B."/>
            <person name="Koren S."/>
            <person name="Sutton G."/>
            <person name="Kodira C."/>
            <person name="Winer R."/>
            <person name="Knight J.R."/>
            <person name="Mullikin J.C."/>
            <person name="Meader S.J."/>
            <person name="Ponting C.P."/>
            <person name="Lunter G."/>
            <person name="Higashino S."/>
            <person name="Hobolth A."/>
            <person name="Dutheil J."/>
            <person name="Karakoc E."/>
            <person name="Alkan C."/>
            <person name="Sajjadian S."/>
            <person name="Catacchio C.R."/>
            <person name="Ventura M."/>
            <person name="Marques-Bonet T."/>
            <person name="Eichler E.E."/>
            <person name="Andre C."/>
            <person name="Atencia R."/>
            <person name="Mugisha L."/>
            <person name="Junhold J."/>
            <person name="Patterson N."/>
            <person name="Siebauer M."/>
            <person name="Good J.M."/>
            <person name="Fischer A."/>
            <person name="Ptak S.E."/>
            <person name="Lachmann M."/>
            <person name="Symer D.E."/>
            <person name="Mailund T."/>
            <person name="Schierup M.H."/>
            <person name="Andres A.M."/>
            <person name="Kelso J."/>
            <person name="Paabo S."/>
        </authorList>
    </citation>
    <scope>NUCLEOTIDE SEQUENCE [LARGE SCALE GENOMIC DNA]</scope>
</reference>
<evidence type="ECO:0000256" key="13">
    <source>
        <dbReference type="RuleBase" id="RU361194"/>
    </source>
</evidence>
<evidence type="ECO:0000256" key="7">
    <source>
        <dbReference type="ARBA" id="ARBA00023125"/>
    </source>
</evidence>
<reference evidence="17" key="2">
    <citation type="submission" date="2025-08" db="UniProtKB">
        <authorList>
            <consortium name="Ensembl"/>
        </authorList>
    </citation>
    <scope>IDENTIFICATION</scope>
</reference>
<dbReference type="OMA" id="EMCNAET"/>
<dbReference type="PROSITE" id="PS00027">
    <property type="entry name" value="HOMEOBOX_1"/>
    <property type="match status" value="1"/>
</dbReference>
<keyword evidence="10 11" id="KW-0539">Nucleus</keyword>
<keyword evidence="8 11" id="KW-0371">Homeobox</keyword>
<dbReference type="AlphaFoldDB" id="A0A2R9B8R6"/>
<dbReference type="GO" id="GO:0005634">
    <property type="term" value="C:nucleus"/>
    <property type="evidence" value="ECO:0007669"/>
    <property type="project" value="UniProtKB-SubCell"/>
</dbReference>
<dbReference type="Bgee" id="ENSPPAG00000036109">
    <property type="expression patterns" value="Expressed in heart and 4 other cell types or tissues"/>
</dbReference>
<keyword evidence="18" id="KW-1185">Reference proteome</keyword>
<name>A0A2R9B8R6_PANPA</name>
<keyword evidence="7 11" id="KW-0238">DNA-binding</keyword>
<dbReference type="PANTHER" id="PTHR11636">
    <property type="entry name" value="POU DOMAIN"/>
    <property type="match status" value="1"/>
</dbReference>
<dbReference type="InterPro" id="IPR013847">
    <property type="entry name" value="POU"/>
</dbReference>
<dbReference type="FunFam" id="1.10.10.60:FF:000161">
    <property type="entry name" value="POU domain protein"/>
    <property type="match status" value="1"/>
</dbReference>
<keyword evidence="4" id="KW-0963">Cytoplasm</keyword>
<sequence>MPAFLPPPGGVGDGPGGPEPGCVDPRTWLSFQGPPGGPGIGPGVGSGSEVWGIPPCPPLYEFCGGMAYCGPQVGVRLVPQGGLETSQPEGEAGVRVESNSDGTSPGKEKLEQNPQESQNIKALQKELEQSAKLLKQKRITLGYTQADVFSQTTICRFEALQLSFKNMCKLRPLLQKWVEEADNNENLQETCKAETLLQARKRKRTSIENRVRGNLENLFLQCPKPTLQQISHIAQQLGLEKDVVRVWFCNRCQKGKRSSSDYA</sequence>
<keyword evidence="9 13" id="KW-0804">Transcription</keyword>
<protein>
    <recommendedName>
        <fullName evidence="13">POU domain protein</fullName>
    </recommendedName>
</protein>
<dbReference type="InterPro" id="IPR000327">
    <property type="entry name" value="POU_dom"/>
</dbReference>
<evidence type="ECO:0000256" key="5">
    <source>
        <dbReference type="ARBA" id="ARBA00022553"/>
    </source>
</evidence>
<dbReference type="SMART" id="SM00352">
    <property type="entry name" value="POU"/>
    <property type="match status" value="1"/>
</dbReference>
<dbReference type="SUPFAM" id="SSF47413">
    <property type="entry name" value="lambda repressor-like DNA-binding domains"/>
    <property type="match status" value="1"/>
</dbReference>
<evidence type="ECO:0000259" key="15">
    <source>
        <dbReference type="PROSITE" id="PS50071"/>
    </source>
</evidence>
<dbReference type="CDD" id="cd00086">
    <property type="entry name" value="homeodomain"/>
    <property type="match status" value="1"/>
</dbReference>
<dbReference type="Proteomes" id="UP000240080">
    <property type="component" value="Chromosome 1"/>
</dbReference>
<evidence type="ECO:0000256" key="12">
    <source>
        <dbReference type="RuleBase" id="RU000682"/>
    </source>
</evidence>
<dbReference type="PANTHER" id="PTHR11636:SF86">
    <property type="entry name" value="POU DOMAIN, CLASS 5, TRANSCRIPTION FACTOR 1-RELATED"/>
    <property type="match status" value="1"/>
</dbReference>
<evidence type="ECO:0000256" key="3">
    <source>
        <dbReference type="ARBA" id="ARBA00007300"/>
    </source>
</evidence>
<evidence type="ECO:0000256" key="10">
    <source>
        <dbReference type="ARBA" id="ARBA00023242"/>
    </source>
</evidence>
<dbReference type="PROSITE" id="PS00465">
    <property type="entry name" value="POU_2"/>
    <property type="match status" value="1"/>
</dbReference>
<dbReference type="Pfam" id="PF00157">
    <property type="entry name" value="Pou"/>
    <property type="match status" value="1"/>
</dbReference>
<keyword evidence="6" id="KW-0805">Transcription regulation</keyword>
<dbReference type="Gene3D" id="1.10.260.40">
    <property type="entry name" value="lambda repressor-like DNA-binding domains"/>
    <property type="match status" value="1"/>
</dbReference>
<dbReference type="Gene3D" id="1.10.10.60">
    <property type="entry name" value="Homeodomain-like"/>
    <property type="match status" value="1"/>
</dbReference>
<dbReference type="EMBL" id="AJFE02058067">
    <property type="status" value="NOT_ANNOTATED_CDS"/>
    <property type="molecule type" value="Genomic_DNA"/>
</dbReference>
<dbReference type="SMART" id="SM00389">
    <property type="entry name" value="HOX"/>
    <property type="match status" value="1"/>
</dbReference>
<comment type="subcellular location">
    <subcellularLocation>
        <location evidence="2">Cytoplasm</location>
    </subcellularLocation>
    <subcellularLocation>
        <location evidence="1 11 12">Nucleus</location>
    </subcellularLocation>
</comment>
<feature type="domain" description="POU-specific" evidence="16">
    <location>
        <begin position="119"/>
        <end position="182"/>
    </location>
</feature>
<comment type="similarity">
    <text evidence="3">Belongs to the POU transcription factor family. Class-5 subfamily.</text>
</comment>
<dbReference type="InterPro" id="IPR017970">
    <property type="entry name" value="Homeobox_CS"/>
</dbReference>
<evidence type="ECO:0000259" key="16">
    <source>
        <dbReference type="PROSITE" id="PS51179"/>
    </source>
</evidence>
<evidence type="ECO:0000256" key="6">
    <source>
        <dbReference type="ARBA" id="ARBA00023015"/>
    </source>
</evidence>
<dbReference type="PROSITE" id="PS51179">
    <property type="entry name" value="POU_3"/>
    <property type="match status" value="1"/>
</dbReference>
<feature type="region of interest" description="Disordered" evidence="14">
    <location>
        <begin position="80"/>
        <end position="115"/>
    </location>
</feature>
<feature type="DNA-binding region" description="Homeobox" evidence="11">
    <location>
        <begin position="200"/>
        <end position="259"/>
    </location>
</feature>
<feature type="region of interest" description="Disordered" evidence="14">
    <location>
        <begin position="1"/>
        <end position="46"/>
    </location>
</feature>
<keyword evidence="5" id="KW-0597">Phosphoprotein</keyword>
<dbReference type="InterPro" id="IPR009057">
    <property type="entry name" value="Homeodomain-like_sf"/>
</dbReference>
<dbReference type="STRING" id="9597.ENSPPAP00000025983"/>
<evidence type="ECO:0000313" key="18">
    <source>
        <dbReference type="Proteomes" id="UP000240080"/>
    </source>
</evidence>
<reference evidence="17" key="3">
    <citation type="submission" date="2025-09" db="UniProtKB">
        <authorList>
            <consortium name="Ensembl"/>
        </authorList>
    </citation>
    <scope>IDENTIFICATION</scope>
</reference>
<dbReference type="GO" id="GO:0000978">
    <property type="term" value="F:RNA polymerase II cis-regulatory region sequence-specific DNA binding"/>
    <property type="evidence" value="ECO:0007669"/>
    <property type="project" value="TreeGrafter"/>
</dbReference>
<dbReference type="InterPro" id="IPR001356">
    <property type="entry name" value="HD"/>
</dbReference>
<dbReference type="SUPFAM" id="SSF46689">
    <property type="entry name" value="Homeodomain-like"/>
    <property type="match status" value="1"/>
</dbReference>
<evidence type="ECO:0000256" key="14">
    <source>
        <dbReference type="SAM" id="MobiDB-lite"/>
    </source>
</evidence>
<evidence type="ECO:0000256" key="1">
    <source>
        <dbReference type="ARBA" id="ARBA00004123"/>
    </source>
</evidence>
<organism evidence="17 18">
    <name type="scientific">Pan paniscus</name>
    <name type="common">Pygmy chimpanzee</name>
    <name type="synonym">Bonobo</name>
    <dbReference type="NCBI Taxonomy" id="9597"/>
    <lineage>
        <taxon>Eukaryota</taxon>
        <taxon>Metazoa</taxon>
        <taxon>Chordata</taxon>
        <taxon>Craniata</taxon>
        <taxon>Vertebrata</taxon>
        <taxon>Euteleostomi</taxon>
        <taxon>Mammalia</taxon>
        <taxon>Eutheria</taxon>
        <taxon>Euarchontoglires</taxon>
        <taxon>Primates</taxon>
        <taxon>Haplorrhini</taxon>
        <taxon>Catarrhini</taxon>
        <taxon>Hominidae</taxon>
        <taxon>Pan</taxon>
    </lineage>
</organism>
<accession>A0A2R9B8R6</accession>
<feature type="domain" description="Homeobox" evidence="15">
    <location>
        <begin position="198"/>
        <end position="258"/>
    </location>
</feature>
<dbReference type="Pfam" id="PF00046">
    <property type="entry name" value="Homeodomain"/>
    <property type="match status" value="1"/>
</dbReference>
<dbReference type="PRINTS" id="PR00028">
    <property type="entry name" value="POUDOMAIN"/>
</dbReference>
<dbReference type="GeneTree" id="ENSGT00940000155046"/>
<evidence type="ECO:0000256" key="4">
    <source>
        <dbReference type="ARBA" id="ARBA00022490"/>
    </source>
</evidence>